<reference evidence="3 4" key="1">
    <citation type="submission" date="2018-06" db="EMBL/GenBank/DDBJ databases">
        <title>Complete genome of Desulfovibrio indonesiensis P37SLT.</title>
        <authorList>
            <person name="Crispim J.S."/>
            <person name="Vidigal P.M.P."/>
            <person name="Silva L.C.F."/>
            <person name="Laguardia C.N."/>
            <person name="Araujo L.C."/>
            <person name="Dias R.S."/>
            <person name="Sousa M.P."/>
            <person name="Paula S.O."/>
            <person name="Silva C."/>
        </authorList>
    </citation>
    <scope>NUCLEOTIDE SEQUENCE [LARGE SCALE GENOMIC DNA]</scope>
    <source>
        <strain evidence="3 4">P37SLT</strain>
    </source>
</reference>
<dbReference type="InterPro" id="IPR003777">
    <property type="entry name" value="XdhC_CoxI"/>
</dbReference>
<dbReference type="AlphaFoldDB" id="A0A7M3MDJ3"/>
<name>A0A7M3MDJ3_9BACT</name>
<feature type="domain" description="XdhC Rossmann" evidence="2">
    <location>
        <begin position="224"/>
        <end position="372"/>
    </location>
</feature>
<sequence>MPGPFWPQANVDHAHHYGAPAMPQLMQRIADLLKHGETIALATILQQDGSTPRTAGARMLIMSDGTSEGTIGGGLAEAMAQRRGQQMLASEDGVHAHILDVDMSSKKPTDMDMICGGCLEILVEVLTPDPETAAVFAAGSEAVRSGRTTYFATHLPGGGRRPDHCVVLPGSESDAPDACAAQAPDSASVSIIVDAAKGGPWVVTQPDAGGARWLVETLNPPDMVYLFGAGHVALATAAVAAQADFHVTVLDDRDEFANQERYPNAHRVIVLDSFADVFQSPELRRDRIGPSSYIVIVTRGHSHDGSVLRQALDTEAGYIGMIGSRSKREAVYRNMREAGYTDADLGRVHSPIGLEIGAQTPGEIAVSIVAELVQHRRLGGR</sequence>
<dbReference type="PANTHER" id="PTHR30388">
    <property type="entry name" value="ALDEHYDE OXIDOREDUCTASE MOLYBDENUM COFACTOR ASSEMBLY PROTEIN"/>
    <property type="match status" value="1"/>
</dbReference>
<keyword evidence="4" id="KW-1185">Reference proteome</keyword>
<dbReference type="NCBIfam" id="NF045664">
    <property type="entry name" value="XdhC_rel_AOR"/>
    <property type="match status" value="1"/>
</dbReference>
<evidence type="ECO:0000313" key="4">
    <source>
        <dbReference type="Proteomes" id="UP000448292"/>
    </source>
</evidence>
<evidence type="ECO:0000313" key="3">
    <source>
        <dbReference type="EMBL" id="TVM16341.1"/>
    </source>
</evidence>
<gene>
    <name evidence="3" type="ORF">DPQ33_11990</name>
</gene>
<dbReference type="Proteomes" id="UP000448292">
    <property type="component" value="Unassembled WGS sequence"/>
</dbReference>
<dbReference type="InterPro" id="IPR027051">
    <property type="entry name" value="XdhC_Rossmann_dom"/>
</dbReference>
<dbReference type="Pfam" id="PF13478">
    <property type="entry name" value="XdhC_C"/>
    <property type="match status" value="1"/>
</dbReference>
<evidence type="ECO:0000259" key="1">
    <source>
        <dbReference type="Pfam" id="PF02625"/>
    </source>
</evidence>
<dbReference type="PANTHER" id="PTHR30388:SF6">
    <property type="entry name" value="XANTHINE DEHYDROGENASE SUBUNIT A-RELATED"/>
    <property type="match status" value="1"/>
</dbReference>
<accession>A0A7M3MDJ3</accession>
<dbReference type="OrthoDB" id="9815497at2"/>
<proteinExistence type="predicted"/>
<dbReference type="EMBL" id="QMIE01000011">
    <property type="protein sequence ID" value="TVM16341.1"/>
    <property type="molecule type" value="Genomic_DNA"/>
</dbReference>
<feature type="domain" description="XdhC- CoxI" evidence="1">
    <location>
        <begin position="33"/>
        <end position="91"/>
    </location>
</feature>
<protein>
    <submittedName>
        <fullName evidence="3">XdhC/CoxI family protein</fullName>
    </submittedName>
</protein>
<evidence type="ECO:0000259" key="2">
    <source>
        <dbReference type="Pfam" id="PF13478"/>
    </source>
</evidence>
<organism evidence="3 4">
    <name type="scientific">Oceanidesulfovibrio indonesiensis</name>
    <dbReference type="NCBI Taxonomy" id="54767"/>
    <lineage>
        <taxon>Bacteria</taxon>
        <taxon>Pseudomonadati</taxon>
        <taxon>Thermodesulfobacteriota</taxon>
        <taxon>Desulfovibrionia</taxon>
        <taxon>Desulfovibrionales</taxon>
        <taxon>Desulfovibrionaceae</taxon>
        <taxon>Oceanidesulfovibrio</taxon>
    </lineage>
</organism>
<dbReference type="Pfam" id="PF02625">
    <property type="entry name" value="XdhC_CoxI"/>
    <property type="match status" value="1"/>
</dbReference>
<dbReference type="InterPro" id="IPR052698">
    <property type="entry name" value="MoCofactor_Util/Proc"/>
</dbReference>
<dbReference type="Gene3D" id="3.40.50.720">
    <property type="entry name" value="NAD(P)-binding Rossmann-like Domain"/>
    <property type="match status" value="1"/>
</dbReference>
<comment type="caution">
    <text evidence="3">The sequence shown here is derived from an EMBL/GenBank/DDBJ whole genome shotgun (WGS) entry which is preliminary data.</text>
</comment>